<sequence>MPYPEGLPLHTIWDEIAYLIGSTKDLLSLALTCRIFKKLIIPDHLEYRHIRYDLCRTDVWMSLCDRPRLAKGIRSVKLVCMAGPFVRLPRALSGAPGGRHRAGRITCQLTDKELAMIRSSLSKMLSLKSFVWTPSYILPQVVFDILKTLTSEIQFLEELSINFMRLMSSREDTLLDNPSIWSLTNLTKVNMNYPVAAAVRMLIYCPNIEYLHLFQPFQASVLYMMQYSHWKKLRRLNLGLAGAQIIPPSRPEEEDTPAIISSFFDRHPDLESLHFTPFNIPIPKLSSTHLARLRSAGGLYCAPDPFMLTSSFLSNDIISRLVHWRIQIANVNIDSLPQMDKLESFYLPLEDSRLPDSFFTFLLKAPNLKKIYLEIDIEYYLYTRGCRGLGAWELVVDALLECSSLTHAFCEFQFPYIMNTHESLWDSSACAERSGADPRQEALYKKLSALPTLKYLRVTLSGGKKFVKLERDGDGVYSGYQFVTSKEVGGCPRYWGDFFFEL</sequence>
<evidence type="ECO:0000313" key="1">
    <source>
        <dbReference type="EMBL" id="GJJ12814.1"/>
    </source>
</evidence>
<dbReference type="AlphaFoldDB" id="A0AAV5AI52"/>
<dbReference type="SUPFAM" id="SSF52047">
    <property type="entry name" value="RNI-like"/>
    <property type="match status" value="1"/>
</dbReference>
<evidence type="ECO:0000313" key="2">
    <source>
        <dbReference type="Proteomes" id="UP001050691"/>
    </source>
</evidence>
<dbReference type="Proteomes" id="UP001050691">
    <property type="component" value="Unassembled WGS sequence"/>
</dbReference>
<name>A0AAV5AI52_9AGAM</name>
<dbReference type="EMBL" id="BPWL01000008">
    <property type="protein sequence ID" value="GJJ12814.1"/>
    <property type="molecule type" value="Genomic_DNA"/>
</dbReference>
<keyword evidence="2" id="KW-1185">Reference proteome</keyword>
<proteinExistence type="predicted"/>
<dbReference type="Gene3D" id="3.80.10.10">
    <property type="entry name" value="Ribonuclease Inhibitor"/>
    <property type="match status" value="1"/>
</dbReference>
<reference evidence="1" key="1">
    <citation type="submission" date="2021-10" db="EMBL/GenBank/DDBJ databases">
        <title>De novo Genome Assembly of Clathrus columnatus (Basidiomycota, Fungi) Using Illumina and Nanopore Sequence Data.</title>
        <authorList>
            <person name="Ogiso-Tanaka E."/>
            <person name="Itagaki H."/>
            <person name="Hosoya T."/>
            <person name="Hosaka K."/>
        </authorList>
    </citation>
    <scope>NUCLEOTIDE SEQUENCE</scope>
    <source>
        <strain evidence="1">MO-923</strain>
    </source>
</reference>
<accession>A0AAV5AI52</accession>
<protein>
    <recommendedName>
        <fullName evidence="3">F-box domain-containing protein</fullName>
    </recommendedName>
</protein>
<comment type="caution">
    <text evidence="1">The sequence shown here is derived from an EMBL/GenBank/DDBJ whole genome shotgun (WGS) entry which is preliminary data.</text>
</comment>
<gene>
    <name evidence="1" type="ORF">Clacol_007059</name>
</gene>
<evidence type="ECO:0008006" key="3">
    <source>
        <dbReference type="Google" id="ProtNLM"/>
    </source>
</evidence>
<organism evidence="1 2">
    <name type="scientific">Clathrus columnatus</name>
    <dbReference type="NCBI Taxonomy" id="1419009"/>
    <lineage>
        <taxon>Eukaryota</taxon>
        <taxon>Fungi</taxon>
        <taxon>Dikarya</taxon>
        <taxon>Basidiomycota</taxon>
        <taxon>Agaricomycotina</taxon>
        <taxon>Agaricomycetes</taxon>
        <taxon>Phallomycetidae</taxon>
        <taxon>Phallales</taxon>
        <taxon>Clathraceae</taxon>
        <taxon>Clathrus</taxon>
    </lineage>
</organism>
<dbReference type="InterPro" id="IPR032675">
    <property type="entry name" value="LRR_dom_sf"/>
</dbReference>